<reference evidence="9 10" key="1">
    <citation type="submission" date="2016-01" db="EMBL/GenBank/DDBJ databases">
        <title>Whole genome sequencing of Bhargavaea cecembensis T14.</title>
        <authorList>
            <person name="Hong K.W."/>
        </authorList>
    </citation>
    <scope>NUCLEOTIDE SEQUENCE [LARGE SCALE GENOMIC DNA]</scope>
    <source>
        <strain evidence="9 10">T14</strain>
    </source>
</reference>
<feature type="transmembrane region" description="Helical" evidence="7">
    <location>
        <begin position="279"/>
        <end position="301"/>
    </location>
</feature>
<feature type="transmembrane region" description="Helical" evidence="7">
    <location>
        <begin position="405"/>
        <end position="429"/>
    </location>
</feature>
<dbReference type="AlphaFoldDB" id="A0A163FKP4"/>
<dbReference type="PANTHER" id="PTHR33362">
    <property type="entry name" value="SIALIC ACID TRAP TRANSPORTER PERMEASE PROTEIN SIAT-RELATED"/>
    <property type="match status" value="1"/>
</dbReference>
<accession>A0A163FKP4</accession>
<evidence type="ECO:0000259" key="8">
    <source>
        <dbReference type="Pfam" id="PF06808"/>
    </source>
</evidence>
<proteinExistence type="predicted"/>
<gene>
    <name evidence="9" type="ORF">AV656_08170</name>
</gene>
<keyword evidence="2" id="KW-1003">Cell membrane</keyword>
<feature type="transmembrane region" description="Helical" evidence="7">
    <location>
        <begin position="249"/>
        <end position="267"/>
    </location>
</feature>
<dbReference type="GO" id="GO:0022857">
    <property type="term" value="F:transmembrane transporter activity"/>
    <property type="evidence" value="ECO:0007669"/>
    <property type="project" value="TreeGrafter"/>
</dbReference>
<evidence type="ECO:0000256" key="3">
    <source>
        <dbReference type="ARBA" id="ARBA00022519"/>
    </source>
</evidence>
<feature type="transmembrane region" description="Helical" evidence="7">
    <location>
        <begin position="363"/>
        <end position="393"/>
    </location>
</feature>
<evidence type="ECO:0000256" key="7">
    <source>
        <dbReference type="SAM" id="Phobius"/>
    </source>
</evidence>
<dbReference type="GO" id="GO:0005886">
    <property type="term" value="C:plasma membrane"/>
    <property type="evidence" value="ECO:0007669"/>
    <property type="project" value="UniProtKB-SubCell"/>
</dbReference>
<comment type="subcellular location">
    <subcellularLocation>
        <location evidence="1">Cell inner membrane</location>
        <topology evidence="1">Multi-pass membrane protein</topology>
    </subcellularLocation>
</comment>
<dbReference type="InterPro" id="IPR004681">
    <property type="entry name" value="TRAP_DctM"/>
</dbReference>
<keyword evidence="3" id="KW-0997">Cell inner membrane</keyword>
<dbReference type="RefSeq" id="WP_063180827.1">
    <property type="nucleotide sequence ID" value="NZ_LQNT01000009.1"/>
</dbReference>
<keyword evidence="6 7" id="KW-0472">Membrane</keyword>
<feature type="transmembrane region" description="Helical" evidence="7">
    <location>
        <begin position="100"/>
        <end position="129"/>
    </location>
</feature>
<evidence type="ECO:0000313" key="10">
    <source>
        <dbReference type="Proteomes" id="UP000076490"/>
    </source>
</evidence>
<feature type="transmembrane region" description="Helical" evidence="7">
    <location>
        <begin position="141"/>
        <end position="167"/>
    </location>
</feature>
<dbReference type="OrthoDB" id="9785600at2"/>
<feature type="transmembrane region" description="Helical" evidence="7">
    <location>
        <begin position="60"/>
        <end position="80"/>
    </location>
</feature>
<dbReference type="Pfam" id="PF06808">
    <property type="entry name" value="DctM"/>
    <property type="match status" value="1"/>
</dbReference>
<protein>
    <submittedName>
        <fullName evidence="9">C4-dicarboxylate ABC transporter permease</fullName>
    </submittedName>
</protein>
<feature type="transmembrane region" description="Helical" evidence="7">
    <location>
        <begin position="321"/>
        <end position="351"/>
    </location>
</feature>
<feature type="domain" description="TRAP C4-dicarboxylate transport system permease DctM subunit" evidence="8">
    <location>
        <begin position="11"/>
        <end position="424"/>
    </location>
</feature>
<comment type="caution">
    <text evidence="9">The sequence shown here is derived from an EMBL/GenBank/DDBJ whole genome shotgun (WGS) entry which is preliminary data.</text>
</comment>
<evidence type="ECO:0000256" key="6">
    <source>
        <dbReference type="ARBA" id="ARBA00023136"/>
    </source>
</evidence>
<evidence type="ECO:0000256" key="2">
    <source>
        <dbReference type="ARBA" id="ARBA00022475"/>
    </source>
</evidence>
<dbReference type="Proteomes" id="UP000076490">
    <property type="component" value="Unassembled WGS sequence"/>
</dbReference>
<evidence type="ECO:0000256" key="1">
    <source>
        <dbReference type="ARBA" id="ARBA00004429"/>
    </source>
</evidence>
<dbReference type="PANTHER" id="PTHR33362:SF5">
    <property type="entry name" value="C4-DICARBOXYLATE TRAP TRANSPORTER LARGE PERMEASE PROTEIN DCTM"/>
    <property type="match status" value="1"/>
</dbReference>
<keyword evidence="5 7" id="KW-1133">Transmembrane helix</keyword>
<feature type="transmembrane region" description="Helical" evidence="7">
    <location>
        <begin position="173"/>
        <end position="197"/>
    </location>
</feature>
<dbReference type="NCBIfam" id="TIGR00786">
    <property type="entry name" value="dctM"/>
    <property type="match status" value="1"/>
</dbReference>
<dbReference type="InterPro" id="IPR010656">
    <property type="entry name" value="DctM"/>
</dbReference>
<feature type="transmembrane region" description="Helical" evidence="7">
    <location>
        <begin position="225"/>
        <end position="243"/>
    </location>
</feature>
<sequence length="435" mass="46460">MTSEMIGLIGVIVLLALILAKFSVGLSLFLVGVLGVTYLSGVDVGLSQLGLSAFNTANNYSLSVIPLFILMGTFIANTGIGKDLFDSVDKWMGHFRGGLAIASVGAASIFSAISGSGNATTATLAKICIPEMRKHGYSPSFSSAAVAAGGTLGALIPPSVLLIIYGALTSEPIGPLLIAGIVPGVLMTLFFFIMIYLQVRKNPQLAPQKTERYTVKDKVTSLKSIWPFLVLFLMSIGGIYFGIFTPSEAGGIGAAGAFLITLFTKRLNFKMLKDSLDQTLRLTVMIFLILIGATLFGKFLALSRIPTYLTSLVGGLDTSPYVVLTLILLVYFVLGMFLEGIAIMVLTLPIVYPIITQLGFDGLWFGVIMIMIVNLGVLTPPLGLNIYIISGVIKDVPIEKLFKGVIPAIITMVVFIIVLVIFPDIVTFLPELIKT</sequence>
<feature type="transmembrane region" description="Helical" evidence="7">
    <location>
        <begin position="6"/>
        <end position="39"/>
    </location>
</feature>
<evidence type="ECO:0000256" key="4">
    <source>
        <dbReference type="ARBA" id="ARBA00022692"/>
    </source>
</evidence>
<dbReference type="EMBL" id="LQNT01000009">
    <property type="protein sequence ID" value="KZE38867.1"/>
    <property type="molecule type" value="Genomic_DNA"/>
</dbReference>
<name>A0A163FKP4_9BACL</name>
<dbReference type="PIRSF" id="PIRSF006066">
    <property type="entry name" value="HI0050"/>
    <property type="match status" value="1"/>
</dbReference>
<evidence type="ECO:0000256" key="5">
    <source>
        <dbReference type="ARBA" id="ARBA00022989"/>
    </source>
</evidence>
<evidence type="ECO:0000313" key="9">
    <source>
        <dbReference type="EMBL" id="KZE38867.1"/>
    </source>
</evidence>
<keyword evidence="4 7" id="KW-0812">Transmembrane</keyword>
<organism evidence="9 10">
    <name type="scientific">Bhargavaea cecembensis</name>
    <dbReference type="NCBI Taxonomy" id="394098"/>
    <lineage>
        <taxon>Bacteria</taxon>
        <taxon>Bacillati</taxon>
        <taxon>Bacillota</taxon>
        <taxon>Bacilli</taxon>
        <taxon>Bacillales</taxon>
        <taxon>Caryophanaceae</taxon>
        <taxon>Bhargavaea</taxon>
    </lineage>
</organism>